<dbReference type="PANTHER" id="PTHR33542:SF3">
    <property type="entry name" value="SIROHYDROCHLORIN FERROCHELATASE, CHLOROPLASTIC"/>
    <property type="match status" value="1"/>
</dbReference>
<organism evidence="3 4">
    <name type="scientific">Dehalobacter restrictus</name>
    <dbReference type="NCBI Taxonomy" id="55583"/>
    <lineage>
        <taxon>Bacteria</taxon>
        <taxon>Bacillati</taxon>
        <taxon>Bacillota</taxon>
        <taxon>Clostridia</taxon>
        <taxon>Eubacteriales</taxon>
        <taxon>Desulfitobacteriaceae</taxon>
        <taxon>Dehalobacter</taxon>
    </lineage>
</organism>
<sequence>MTGILILAHGSRQSETENTLQKIIEMVKEELKSGLNTNLIEYAFLQFSANNLETGLKKLVDRGVTEIKVIPYFLFAGIHILEDIPAEIDEFLKEYPNVKISFGQTLGADKRLAQIVVDRIKEMSGDAKCCS</sequence>
<dbReference type="InterPro" id="IPR050963">
    <property type="entry name" value="Sirohydro_Cobaltochel/CbiX"/>
</dbReference>
<keyword evidence="2" id="KW-0456">Lyase</keyword>
<gene>
    <name evidence="3" type="ORF">GQ588_14570</name>
</gene>
<dbReference type="Pfam" id="PF01903">
    <property type="entry name" value="CbiX"/>
    <property type="match status" value="1"/>
</dbReference>
<dbReference type="GO" id="GO:0046872">
    <property type="term" value="F:metal ion binding"/>
    <property type="evidence" value="ECO:0007669"/>
    <property type="project" value="UniProtKB-KW"/>
</dbReference>
<dbReference type="CDD" id="cd03416">
    <property type="entry name" value="CbiX_SirB_N"/>
    <property type="match status" value="1"/>
</dbReference>
<dbReference type="GO" id="GO:0016829">
    <property type="term" value="F:lyase activity"/>
    <property type="evidence" value="ECO:0007669"/>
    <property type="project" value="UniProtKB-KW"/>
</dbReference>
<evidence type="ECO:0000313" key="3">
    <source>
        <dbReference type="EMBL" id="QHA01775.1"/>
    </source>
</evidence>
<dbReference type="EMBL" id="CP046996">
    <property type="protein sequence ID" value="QHA01775.1"/>
    <property type="molecule type" value="Genomic_DNA"/>
</dbReference>
<accession>A0A857DN39</accession>
<dbReference type="AlphaFoldDB" id="A0A857DN39"/>
<dbReference type="SUPFAM" id="SSF53800">
    <property type="entry name" value="Chelatase"/>
    <property type="match status" value="1"/>
</dbReference>
<reference evidence="3 4" key="1">
    <citation type="submission" date="2019-12" db="EMBL/GenBank/DDBJ databases">
        <title>Sequence classification of anaerobic respiratory reductive dehalogenases: First we see many, then we see few.</title>
        <authorList>
            <person name="Molenda O."/>
            <person name="Puentes Jacome L.A."/>
            <person name="Cao X."/>
            <person name="Nesbo C.L."/>
            <person name="Tang S."/>
            <person name="Morson N."/>
            <person name="Patron J."/>
            <person name="Lomheim L."/>
            <person name="Wishart D.S."/>
            <person name="Edwards E.A."/>
        </authorList>
    </citation>
    <scope>NUCLEOTIDE SEQUENCE [LARGE SCALE GENOMIC DNA]</scope>
    <source>
        <strain evidence="3 4">12DCA</strain>
    </source>
</reference>
<dbReference type="RefSeq" id="WP_019225034.1">
    <property type="nucleotide sequence ID" value="NZ_CP046996.1"/>
</dbReference>
<dbReference type="Proteomes" id="UP000430508">
    <property type="component" value="Chromosome"/>
</dbReference>
<keyword evidence="1" id="KW-0479">Metal-binding</keyword>
<proteinExistence type="predicted"/>
<evidence type="ECO:0000256" key="2">
    <source>
        <dbReference type="ARBA" id="ARBA00023239"/>
    </source>
</evidence>
<dbReference type="PANTHER" id="PTHR33542">
    <property type="entry name" value="SIROHYDROCHLORIN FERROCHELATASE, CHLOROPLASTIC"/>
    <property type="match status" value="1"/>
</dbReference>
<dbReference type="Gene3D" id="3.40.50.1400">
    <property type="match status" value="1"/>
</dbReference>
<evidence type="ECO:0000313" key="4">
    <source>
        <dbReference type="Proteomes" id="UP000430508"/>
    </source>
</evidence>
<dbReference type="InterPro" id="IPR002762">
    <property type="entry name" value="CbiX-like"/>
</dbReference>
<name>A0A857DN39_9FIRM</name>
<evidence type="ECO:0000256" key="1">
    <source>
        <dbReference type="ARBA" id="ARBA00022723"/>
    </source>
</evidence>
<protein>
    <submittedName>
        <fullName evidence="3">Cobalamin biosynthesis protein CbiX</fullName>
    </submittedName>
</protein>